<dbReference type="Pfam" id="PF03765">
    <property type="entry name" value="CRAL_TRIO_N"/>
    <property type="match status" value="1"/>
</dbReference>
<dbReference type="PROSITE" id="PS50191">
    <property type="entry name" value="CRAL_TRIO"/>
    <property type="match status" value="1"/>
</dbReference>
<dbReference type="SUPFAM" id="SSF52087">
    <property type="entry name" value="CRAL/TRIO domain"/>
    <property type="match status" value="1"/>
</dbReference>
<dbReference type="SUPFAM" id="SSF46938">
    <property type="entry name" value="CRAL/TRIO N-terminal domain"/>
    <property type="match status" value="1"/>
</dbReference>
<name>A0A6C1EFA0_SACPS</name>
<keyword evidence="2" id="KW-0492">Microsome</keyword>
<dbReference type="SMART" id="SM01100">
    <property type="entry name" value="CRAL_TRIO_N"/>
    <property type="match status" value="1"/>
</dbReference>
<dbReference type="FunFam" id="3.40.525.10:FF:000013">
    <property type="entry name" value="Phosphatidylinositol transfer protein PDR16"/>
    <property type="match status" value="1"/>
</dbReference>
<dbReference type="InterPro" id="IPR052578">
    <property type="entry name" value="PI_Transfer_CRAL-TRIO"/>
</dbReference>
<dbReference type="InterPro" id="IPR036273">
    <property type="entry name" value="CRAL/TRIO_N_dom_sf"/>
</dbReference>
<dbReference type="GO" id="GO:0009410">
    <property type="term" value="P:response to xenobiotic stimulus"/>
    <property type="evidence" value="ECO:0007669"/>
    <property type="project" value="UniProtKB-ARBA"/>
</dbReference>
<comment type="subcellular location">
    <subcellularLocation>
        <location evidence="1">Microsome</location>
    </subcellularLocation>
</comment>
<dbReference type="EMBL" id="CP049011">
    <property type="protein sequence ID" value="QID87533.1"/>
    <property type="molecule type" value="Genomic_DNA"/>
</dbReference>
<dbReference type="Gene3D" id="3.40.525.10">
    <property type="entry name" value="CRAL-TRIO lipid binding domain"/>
    <property type="match status" value="1"/>
</dbReference>
<keyword evidence="2" id="KW-0256">Endoplasmic reticulum</keyword>
<dbReference type="InterPro" id="IPR036865">
    <property type="entry name" value="CRAL-TRIO_dom_sf"/>
</dbReference>
<dbReference type="GO" id="GO:0008654">
    <property type="term" value="P:phospholipid biosynthetic process"/>
    <property type="evidence" value="ECO:0007669"/>
    <property type="project" value="UniProtKB-ARBA"/>
</dbReference>
<evidence type="ECO:0000256" key="4">
    <source>
        <dbReference type="ARBA" id="ARBA00083195"/>
    </source>
</evidence>
<gene>
    <name evidence="6" type="primary">PDR17_2</name>
    <name evidence="6" type="ORF">GRS66_010213</name>
</gene>
<dbReference type="Proteomes" id="UP000501346">
    <property type="component" value="Chromosome SeXIV"/>
</dbReference>
<keyword evidence="7" id="KW-1185">Reference proteome</keyword>
<sequence length="351" mass="40764">MGLFSRKRDHTPAVPKEKLIPCDKIFLDPPAKYGSATPLEPISEDQNEKYRAVLLHFQDDNLKLPENINELDNGIHTNARPLSDWEKFWLSRECFLRYLRANKWDTANAIKGVTKTLVWRREIGLTHGKEDKDPLNAEKVAIENETGKEVLLGFDNAKRPLYYMRNGRQNTESSFRQVQQLIYMMESAVTVAPQGVEKITVLVDFKSYKEPGIITDKAPPISIARMCLNVMQDHYPERLAKCVLINIPWFAWAFLKMMYPFLDPATKSKAIFDEPFENHIEPSQLDALYNGLLDFKYKHEVYWPDMVKKVDDLRLKRFERFVKFGGVIGLSEYDTKGQHDELKYPVDMVIS</sequence>
<dbReference type="CDD" id="cd00170">
    <property type="entry name" value="SEC14"/>
    <property type="match status" value="1"/>
</dbReference>
<protein>
    <recommendedName>
        <fullName evidence="4">SEC14 homolog 3</fullName>
    </recommendedName>
</protein>
<proteinExistence type="predicted"/>
<dbReference type="PANTHER" id="PTHR45824">
    <property type="entry name" value="GH16843P"/>
    <property type="match status" value="1"/>
</dbReference>
<dbReference type="GO" id="GO:0008526">
    <property type="term" value="F:phosphatidylinositol transfer activity"/>
    <property type="evidence" value="ECO:0007669"/>
    <property type="project" value="TreeGrafter"/>
</dbReference>
<dbReference type="GO" id="GO:0032934">
    <property type="term" value="F:sterol binding"/>
    <property type="evidence" value="ECO:0007669"/>
    <property type="project" value="UniProtKB-ARBA"/>
</dbReference>
<evidence type="ECO:0000256" key="2">
    <source>
        <dbReference type="ARBA" id="ARBA00022848"/>
    </source>
</evidence>
<dbReference type="AlphaFoldDB" id="A0A6C1EFA0"/>
<evidence type="ECO:0000313" key="7">
    <source>
        <dbReference type="Proteomes" id="UP000501346"/>
    </source>
</evidence>
<dbReference type="GO" id="GO:0071944">
    <property type="term" value="C:cell periphery"/>
    <property type="evidence" value="ECO:0007669"/>
    <property type="project" value="UniProtKB-ARBA"/>
</dbReference>
<dbReference type="PANTHER" id="PTHR45824:SF5">
    <property type="entry name" value="PHOSPHATIDYLINOSITOL TRANSFER PROTEIN PDR17"/>
    <property type="match status" value="1"/>
</dbReference>
<comment type="catalytic activity">
    <reaction evidence="3">
        <text>a 1,2-diacyl-sn-glycero-3-phospho-(1D-myo-inositol)(in) = a 1,2-diacyl-sn-glycero-3-phospho-(1D-myo-inositol)(out)</text>
        <dbReference type="Rhea" id="RHEA:38691"/>
        <dbReference type="ChEBI" id="CHEBI:57880"/>
    </reaction>
    <physiologicalReaction direction="left-to-right" evidence="3">
        <dbReference type="Rhea" id="RHEA:38692"/>
    </physiologicalReaction>
</comment>
<evidence type="ECO:0000256" key="1">
    <source>
        <dbReference type="ARBA" id="ARBA00004144"/>
    </source>
</evidence>
<evidence type="ECO:0000256" key="3">
    <source>
        <dbReference type="ARBA" id="ARBA00024146"/>
    </source>
</evidence>
<dbReference type="InterPro" id="IPR001251">
    <property type="entry name" value="CRAL-TRIO_dom"/>
</dbReference>
<dbReference type="GO" id="GO:0016126">
    <property type="term" value="P:sterol biosynthetic process"/>
    <property type="evidence" value="ECO:0007669"/>
    <property type="project" value="UniProtKB-ARBA"/>
</dbReference>
<dbReference type="OrthoDB" id="75724at2759"/>
<dbReference type="SMART" id="SM00516">
    <property type="entry name" value="SEC14"/>
    <property type="match status" value="1"/>
</dbReference>
<evidence type="ECO:0000259" key="5">
    <source>
        <dbReference type="PROSITE" id="PS50191"/>
    </source>
</evidence>
<evidence type="ECO:0000313" key="6">
    <source>
        <dbReference type="EMBL" id="QID87533.1"/>
    </source>
</evidence>
<reference evidence="6 7" key="1">
    <citation type="journal article" date="2019" name="BMC Genomics">
        <title>Chromosome level assembly and comparative genome analysis confirm lager-brewing yeasts originated from a single hybridization.</title>
        <authorList>
            <person name="Salazar A.N."/>
            <person name="Gorter de Vries A.R."/>
            <person name="van den Broek M."/>
            <person name="Brouwers N."/>
            <person name="de la Torre Cortes P."/>
            <person name="Kuijpers N.G.A."/>
            <person name="Daran J.G."/>
            <person name="Abeel T."/>
        </authorList>
    </citation>
    <scope>NUCLEOTIDE SEQUENCE [LARGE SCALE GENOMIC DNA]</scope>
    <source>
        <strain evidence="6 7">CBS 1483</strain>
    </source>
</reference>
<organism evidence="6 7">
    <name type="scientific">Saccharomyces pastorianus</name>
    <name type="common">Lager yeast</name>
    <name type="synonym">Saccharomyces cerevisiae x Saccharomyces eubayanus</name>
    <dbReference type="NCBI Taxonomy" id="27292"/>
    <lineage>
        <taxon>Eukaryota</taxon>
        <taxon>Fungi</taxon>
        <taxon>Dikarya</taxon>
        <taxon>Ascomycota</taxon>
        <taxon>Saccharomycotina</taxon>
        <taxon>Saccharomycetes</taxon>
        <taxon>Saccharomycetales</taxon>
        <taxon>Saccharomycetaceae</taxon>
        <taxon>Saccharomyces</taxon>
    </lineage>
</organism>
<feature type="domain" description="CRAL-TRIO" evidence="5">
    <location>
        <begin position="139"/>
        <end position="297"/>
    </location>
</feature>
<dbReference type="Pfam" id="PF00650">
    <property type="entry name" value="CRAL_TRIO"/>
    <property type="match status" value="1"/>
</dbReference>
<accession>A0A6C1EFA0</accession>
<dbReference type="InterPro" id="IPR011074">
    <property type="entry name" value="CRAL/TRIO_N_dom"/>
</dbReference>